<protein>
    <submittedName>
        <fullName evidence="3">Helix-turn-helix domain-containing protein</fullName>
    </submittedName>
</protein>
<dbReference type="SUPFAM" id="SSF47413">
    <property type="entry name" value="lambda repressor-like DNA-binding domains"/>
    <property type="match status" value="1"/>
</dbReference>
<sequence>MRPVHPTADETPVRIGAQLRSTRRAQSMTLEQLANATGLTKGFLSRIERDDTMPSVPTLVQICQALSLPVGNLFEAPDVQRVALADAPRINMGGSGADERLITPRTEERVQLLRSSLEPHANGGDELYTVNCAVESLHVVSGAVIVEFAGREDVLEAGDTLTFPGRTPHTWRTADAGAEVVWVLVPAAWSGSA</sequence>
<accession>A0ABX5QCZ1</accession>
<gene>
    <name evidence="3" type="ORF">Leucomu_02125</name>
</gene>
<dbReference type="Gene3D" id="1.10.260.40">
    <property type="entry name" value="lambda repressor-like DNA-binding domains"/>
    <property type="match status" value="1"/>
</dbReference>
<dbReference type="Proteomes" id="UP000285768">
    <property type="component" value="Chromosome"/>
</dbReference>
<dbReference type="SMART" id="SM00530">
    <property type="entry name" value="HTH_XRE"/>
    <property type="match status" value="1"/>
</dbReference>
<dbReference type="InterPro" id="IPR014710">
    <property type="entry name" value="RmlC-like_jellyroll"/>
</dbReference>
<evidence type="ECO:0000256" key="1">
    <source>
        <dbReference type="ARBA" id="ARBA00023125"/>
    </source>
</evidence>
<dbReference type="Pfam" id="PF13560">
    <property type="entry name" value="HTH_31"/>
    <property type="match status" value="1"/>
</dbReference>
<dbReference type="CDD" id="cd00093">
    <property type="entry name" value="HTH_XRE"/>
    <property type="match status" value="1"/>
</dbReference>
<proteinExistence type="predicted"/>
<dbReference type="InterPro" id="IPR011051">
    <property type="entry name" value="RmlC_Cupin_sf"/>
</dbReference>
<evidence type="ECO:0000259" key="2">
    <source>
        <dbReference type="PROSITE" id="PS50943"/>
    </source>
</evidence>
<name>A0ABX5QCZ1_9MICO</name>
<feature type="domain" description="HTH cro/C1-type" evidence="2">
    <location>
        <begin position="19"/>
        <end position="73"/>
    </location>
</feature>
<dbReference type="InterPro" id="IPR010982">
    <property type="entry name" value="Lambda_DNA-bd_dom_sf"/>
</dbReference>
<dbReference type="InterPro" id="IPR001387">
    <property type="entry name" value="Cro/C1-type_HTH"/>
</dbReference>
<dbReference type="CDD" id="cd02209">
    <property type="entry name" value="cupin_XRE_C"/>
    <property type="match status" value="1"/>
</dbReference>
<reference evidence="3 4" key="1">
    <citation type="submission" date="2019-01" db="EMBL/GenBank/DDBJ databases">
        <title>Leucobacter muris sp. nov. isolated from the nose of a laboratory mouse.</title>
        <authorList>
            <person name="Benga L."/>
            <person name="Sproeer C."/>
            <person name="Schumann P."/>
            <person name="Verbarg S."/>
            <person name="Bunk B."/>
            <person name="Engelhardt E."/>
            <person name="Benten P.M."/>
            <person name="Sager M."/>
        </authorList>
    </citation>
    <scope>NUCLEOTIDE SEQUENCE [LARGE SCALE GENOMIC DNA]</scope>
    <source>
        <strain evidence="3 4">DSM 101948</strain>
    </source>
</reference>
<dbReference type="EMBL" id="CP035037">
    <property type="protein sequence ID" value="QAB16888.1"/>
    <property type="molecule type" value="Genomic_DNA"/>
</dbReference>
<dbReference type="PANTHER" id="PTHR46797:SF1">
    <property type="entry name" value="METHYLPHOSPHONATE SYNTHASE"/>
    <property type="match status" value="1"/>
</dbReference>
<dbReference type="Gene3D" id="2.60.120.10">
    <property type="entry name" value="Jelly Rolls"/>
    <property type="match status" value="1"/>
</dbReference>
<dbReference type="InterPro" id="IPR050807">
    <property type="entry name" value="TransReg_Diox_bact_type"/>
</dbReference>
<evidence type="ECO:0000313" key="4">
    <source>
        <dbReference type="Proteomes" id="UP000285768"/>
    </source>
</evidence>
<dbReference type="PANTHER" id="PTHR46797">
    <property type="entry name" value="HTH-TYPE TRANSCRIPTIONAL REGULATOR"/>
    <property type="match status" value="1"/>
</dbReference>
<dbReference type="Pfam" id="PF07883">
    <property type="entry name" value="Cupin_2"/>
    <property type="match status" value="1"/>
</dbReference>
<evidence type="ECO:0000313" key="3">
    <source>
        <dbReference type="EMBL" id="QAB16888.1"/>
    </source>
</evidence>
<dbReference type="SUPFAM" id="SSF51182">
    <property type="entry name" value="RmlC-like cupins"/>
    <property type="match status" value="1"/>
</dbReference>
<keyword evidence="1" id="KW-0238">DNA-binding</keyword>
<dbReference type="PROSITE" id="PS50943">
    <property type="entry name" value="HTH_CROC1"/>
    <property type="match status" value="1"/>
</dbReference>
<dbReference type="RefSeq" id="WP_031290116.1">
    <property type="nucleotide sequence ID" value="NZ_CP035037.1"/>
</dbReference>
<organism evidence="3 4">
    <name type="scientific">Leucobacter muris</name>
    <dbReference type="NCBI Taxonomy" id="1935379"/>
    <lineage>
        <taxon>Bacteria</taxon>
        <taxon>Bacillati</taxon>
        <taxon>Actinomycetota</taxon>
        <taxon>Actinomycetes</taxon>
        <taxon>Micrococcales</taxon>
        <taxon>Microbacteriaceae</taxon>
        <taxon>Leucobacter</taxon>
    </lineage>
</organism>
<keyword evidence="4" id="KW-1185">Reference proteome</keyword>
<dbReference type="InterPro" id="IPR013096">
    <property type="entry name" value="Cupin_2"/>
</dbReference>